<keyword evidence="4" id="KW-0946">Virion</keyword>
<keyword evidence="1" id="KW-0749">Sporulation</keyword>
<evidence type="ECO:0000256" key="3">
    <source>
        <dbReference type="ARBA" id="ARBA00024344"/>
    </source>
</evidence>
<evidence type="ECO:0000256" key="1">
    <source>
        <dbReference type="ARBA" id="ARBA00022969"/>
    </source>
</evidence>
<dbReference type="PANTHER" id="PTHR39183">
    <property type="entry name" value="SPORE COAT PROTEIN F-LIKE PROTEIN YHCQ"/>
    <property type="match status" value="1"/>
</dbReference>
<dbReference type="PANTHER" id="PTHR39183:SF1">
    <property type="entry name" value="SPORE COAT PROTEIN F-LIKE PROTEIN YHCQ"/>
    <property type="match status" value="1"/>
</dbReference>
<name>A0A7I8DMQ2_9FIRM</name>
<comment type="subcellular location">
    <subcellularLocation>
        <location evidence="2">Spore coat</location>
    </subcellularLocation>
</comment>
<dbReference type="InterPro" id="IPR012851">
    <property type="entry name" value="Spore_coat_CotF-like"/>
</dbReference>
<dbReference type="EMBL" id="AP023368">
    <property type="protein sequence ID" value="BCJ99602.1"/>
    <property type="molecule type" value="Genomic_DNA"/>
</dbReference>
<reference evidence="4 5" key="2">
    <citation type="submission" date="2020-08" db="EMBL/GenBank/DDBJ databases">
        <authorList>
            <person name="Ueki A."/>
            <person name="Tonouchi A."/>
        </authorList>
    </citation>
    <scope>NUCLEOTIDE SEQUENCE [LARGE SCALE GENOMIC DNA]</scope>
    <source>
        <strain evidence="4 5">CTTW</strain>
    </source>
</reference>
<dbReference type="Gene3D" id="1.20.1260.10">
    <property type="match status" value="1"/>
</dbReference>
<dbReference type="Pfam" id="PF07875">
    <property type="entry name" value="Coat_F"/>
    <property type="match status" value="1"/>
</dbReference>
<dbReference type="RefSeq" id="WP_185255354.1">
    <property type="nucleotide sequence ID" value="NZ_AP023368.1"/>
</dbReference>
<dbReference type="InterPro" id="IPR012347">
    <property type="entry name" value="Ferritin-like"/>
</dbReference>
<sequence>MIKDYLEIRNAEGMPKLVDSTISMALLLNTKNSVRNCAIALTEAASTEVRTVFRNELNKAINMHEAVSTLMIEKGWFHPVNLEKQFQMDLESSQTSTEIASMNLFPGDTSRSGLFATLDK</sequence>
<dbReference type="KEGG" id="acht:bsdcttw_26430"/>
<keyword evidence="4" id="KW-0167">Capsid protein</keyword>
<dbReference type="AlphaFoldDB" id="A0A7I8DMQ2"/>
<dbReference type="GO" id="GO:0030435">
    <property type="term" value="P:sporulation resulting in formation of a cellular spore"/>
    <property type="evidence" value="ECO:0007669"/>
    <property type="project" value="UniProtKB-KW"/>
</dbReference>
<reference evidence="4 5" key="1">
    <citation type="submission" date="2020-08" db="EMBL/GenBank/DDBJ databases">
        <title>Draft genome sequencing of an Anaerocolumna strain isolated from anoxic soil subjected to BSD treatment.</title>
        <authorList>
            <person name="Uek A."/>
            <person name="Tonouchi A."/>
        </authorList>
    </citation>
    <scope>NUCLEOTIDE SEQUENCE [LARGE SCALE GENOMIC DNA]</scope>
    <source>
        <strain evidence="4 5">CTTW</strain>
    </source>
</reference>
<accession>A0A7I8DMQ2</accession>
<keyword evidence="5" id="KW-1185">Reference proteome</keyword>
<evidence type="ECO:0000313" key="4">
    <source>
        <dbReference type="EMBL" id="BCJ99602.1"/>
    </source>
</evidence>
<proteinExistence type="inferred from homology"/>
<organism evidence="4 5">
    <name type="scientific">Anaerocolumna chitinilytica</name>
    <dbReference type="NCBI Taxonomy" id="1727145"/>
    <lineage>
        <taxon>Bacteria</taxon>
        <taxon>Bacillati</taxon>
        <taxon>Bacillota</taxon>
        <taxon>Clostridia</taxon>
        <taxon>Lachnospirales</taxon>
        <taxon>Lachnospiraceae</taxon>
        <taxon>Anaerocolumna</taxon>
    </lineage>
</organism>
<evidence type="ECO:0000256" key="2">
    <source>
        <dbReference type="ARBA" id="ARBA00024325"/>
    </source>
</evidence>
<gene>
    <name evidence="4" type="primary">yraD</name>
    <name evidence="4" type="ORF">bsdcttw_26430</name>
</gene>
<comment type="similarity">
    <text evidence="3">Belongs to the CotF family.</text>
</comment>
<evidence type="ECO:0000313" key="5">
    <source>
        <dbReference type="Proteomes" id="UP000515703"/>
    </source>
</evidence>
<dbReference type="Proteomes" id="UP000515703">
    <property type="component" value="Chromosome"/>
</dbReference>
<protein>
    <submittedName>
        <fullName evidence="4">Spore coat protein F-like protein YraD</fullName>
    </submittedName>
</protein>